<dbReference type="STRING" id="1855383.SAMN05216548_10961"/>
<feature type="transmembrane region" description="Helical" evidence="8">
    <location>
        <begin position="12"/>
        <end position="31"/>
    </location>
</feature>
<evidence type="ECO:0000256" key="8">
    <source>
        <dbReference type="SAM" id="Phobius"/>
    </source>
</evidence>
<feature type="transmembrane region" description="Helical" evidence="8">
    <location>
        <begin position="219"/>
        <end position="239"/>
    </location>
</feature>
<feature type="transmembrane region" description="Helical" evidence="8">
    <location>
        <begin position="599"/>
        <end position="618"/>
    </location>
</feature>
<proteinExistence type="inferred from homology"/>
<dbReference type="NCBIfam" id="NF007866">
    <property type="entry name" value="PRK10577.1-2"/>
    <property type="match status" value="1"/>
</dbReference>
<evidence type="ECO:0000256" key="7">
    <source>
        <dbReference type="ARBA" id="ARBA00023136"/>
    </source>
</evidence>
<dbReference type="SUPFAM" id="SSF81345">
    <property type="entry name" value="ABC transporter involved in vitamin B12 uptake, BtuC"/>
    <property type="match status" value="2"/>
</dbReference>
<evidence type="ECO:0000256" key="4">
    <source>
        <dbReference type="ARBA" id="ARBA00022475"/>
    </source>
</evidence>
<dbReference type="Gene3D" id="1.10.3470.10">
    <property type="entry name" value="ABC transporter involved in vitamin B12 uptake, BtuC"/>
    <property type="match status" value="2"/>
</dbReference>
<evidence type="ECO:0000256" key="1">
    <source>
        <dbReference type="ARBA" id="ARBA00004651"/>
    </source>
</evidence>
<keyword evidence="6 8" id="KW-1133">Transmembrane helix</keyword>
<evidence type="ECO:0000256" key="2">
    <source>
        <dbReference type="ARBA" id="ARBA00007935"/>
    </source>
</evidence>
<dbReference type="Pfam" id="PF01032">
    <property type="entry name" value="FecCD"/>
    <property type="match status" value="2"/>
</dbReference>
<comment type="subcellular location">
    <subcellularLocation>
        <location evidence="1">Cell membrane</location>
        <topology evidence="1">Multi-pass membrane protein</topology>
    </subcellularLocation>
</comment>
<feature type="transmembrane region" description="Helical" evidence="8">
    <location>
        <begin position="339"/>
        <end position="358"/>
    </location>
</feature>
<feature type="transmembrane region" description="Helical" evidence="8">
    <location>
        <begin position="245"/>
        <end position="262"/>
    </location>
</feature>
<dbReference type="PANTHER" id="PTHR30472">
    <property type="entry name" value="FERRIC ENTEROBACTIN TRANSPORT SYSTEM PERMEASE PROTEIN"/>
    <property type="match status" value="1"/>
</dbReference>
<feature type="transmembrane region" description="Helical" evidence="8">
    <location>
        <begin position="84"/>
        <end position="107"/>
    </location>
</feature>
<feature type="transmembrane region" description="Helical" evidence="8">
    <location>
        <begin position="468"/>
        <end position="488"/>
    </location>
</feature>
<dbReference type="GO" id="GO:0033214">
    <property type="term" value="P:siderophore-iron import into cell"/>
    <property type="evidence" value="ECO:0007669"/>
    <property type="project" value="TreeGrafter"/>
</dbReference>
<keyword evidence="5 8" id="KW-0812">Transmembrane</keyword>
<feature type="transmembrane region" description="Helical" evidence="8">
    <location>
        <begin position="51"/>
        <end position="72"/>
    </location>
</feature>
<feature type="transmembrane region" description="Helical" evidence="8">
    <location>
        <begin position="624"/>
        <end position="644"/>
    </location>
</feature>
<evidence type="ECO:0000256" key="6">
    <source>
        <dbReference type="ARBA" id="ARBA00022989"/>
    </source>
</evidence>
<dbReference type="InterPro" id="IPR037294">
    <property type="entry name" value="ABC_BtuC-like"/>
</dbReference>
<evidence type="ECO:0000313" key="10">
    <source>
        <dbReference type="Proteomes" id="UP000199647"/>
    </source>
</evidence>
<dbReference type="PANTHER" id="PTHR30472:SF37">
    <property type="entry name" value="FE(3+) DICITRATE TRANSPORT SYSTEM PERMEASE PROTEIN FECD-RELATED"/>
    <property type="match status" value="1"/>
</dbReference>
<dbReference type="EMBL" id="FOFG01000009">
    <property type="protein sequence ID" value="SEQ93472.1"/>
    <property type="molecule type" value="Genomic_DNA"/>
</dbReference>
<dbReference type="AlphaFoldDB" id="A0A1H9K2X8"/>
<feature type="transmembrane region" description="Helical" evidence="8">
    <location>
        <begin position="378"/>
        <end position="400"/>
    </location>
</feature>
<dbReference type="GO" id="GO:0005886">
    <property type="term" value="C:plasma membrane"/>
    <property type="evidence" value="ECO:0007669"/>
    <property type="project" value="UniProtKB-SubCell"/>
</dbReference>
<evidence type="ECO:0000256" key="3">
    <source>
        <dbReference type="ARBA" id="ARBA00022448"/>
    </source>
</evidence>
<feature type="transmembrane region" description="Helical" evidence="8">
    <location>
        <begin position="297"/>
        <end position="318"/>
    </location>
</feature>
<feature type="transmembrane region" description="Helical" evidence="8">
    <location>
        <begin position="554"/>
        <end position="578"/>
    </location>
</feature>
<feature type="transmembrane region" description="Helical" evidence="8">
    <location>
        <begin position="138"/>
        <end position="161"/>
    </location>
</feature>
<accession>A0A1H9K2X8</accession>
<organism evidence="9 10">
    <name type="scientific">Faunimonas pinastri</name>
    <dbReference type="NCBI Taxonomy" id="1855383"/>
    <lineage>
        <taxon>Bacteria</taxon>
        <taxon>Pseudomonadati</taxon>
        <taxon>Pseudomonadota</taxon>
        <taxon>Alphaproteobacteria</taxon>
        <taxon>Hyphomicrobiales</taxon>
        <taxon>Afifellaceae</taxon>
        <taxon>Faunimonas</taxon>
    </lineage>
</organism>
<keyword evidence="7 8" id="KW-0472">Membrane</keyword>
<dbReference type="InterPro" id="IPR000522">
    <property type="entry name" value="ABC_transptr_permease_BtuC"/>
</dbReference>
<keyword evidence="3" id="KW-0813">Transport</keyword>
<feature type="transmembrane region" description="Helical" evidence="8">
    <location>
        <begin position="412"/>
        <end position="432"/>
    </location>
</feature>
<keyword evidence="4" id="KW-1003">Cell membrane</keyword>
<evidence type="ECO:0000256" key="5">
    <source>
        <dbReference type="ARBA" id="ARBA00022692"/>
    </source>
</evidence>
<gene>
    <name evidence="9" type="ORF">SAMN05216548_10961</name>
</gene>
<dbReference type="Proteomes" id="UP000199647">
    <property type="component" value="Unassembled WGS sequence"/>
</dbReference>
<evidence type="ECO:0000313" key="9">
    <source>
        <dbReference type="EMBL" id="SEQ93472.1"/>
    </source>
</evidence>
<protein>
    <submittedName>
        <fullName evidence="9">Iron complex transport system permease protein</fullName>
    </submittedName>
</protein>
<comment type="similarity">
    <text evidence="2">Belongs to the binding-protein-dependent transport system permease family. FecCD subfamily.</text>
</comment>
<sequence length="651" mass="66093">MAEVRRLFRRPGAVLALAVVLGAGLTLLAAFRLMGSDRPPAINGLLLYQSLLPRAAVAIAAGASLALSGALFQRVLRNPIAEPSTLGIASGVQLALGLATVYAPALMATSREWVGLGGGFGAFLLVLALTSRGGFNPVSVVLSGMLVSLTAGALGAALILANGDYMMSLFIWGGGSLIQDSWAPTLTILARLGIAGVASALLLRPLAILALDESSARSLGVGVAAMRFLVLVVAVWLAVGVSVEVGLIGFVGLAAPALARALGARSQKAVLLTSPVLGGLILWVTDGLVQASGSDVPTGAVTALLGGPLLLWLLPRLTRPRPLEPEAPVAAPRMRPGKAALIVGAALVLAAALGLLLGKGPDGWSLALGSHLAEFAAWRLPRIVIAATSGAMLAAAGVLLQRITANPLASPEVLGIATGSGLGLAAVLLTVTAPSRELQLLGAVVGAGVTLLAILAIAVRGHYGPERLLLGGIAVSSLGGSVITVLIATGKPEAFQLLGWFSGSTNAVLPRDAVISAVAACLLLPPLFVFGRWLSILPLGPATGSALGLNAGRASLWLVLFAALLTGAAAVFVGPLSFVGLMAPHLARHAGFRRPREQLAGAVLIGATLLVIADWLARMLTFPYQLPLGLFASLIGGPYLVWLLRRGVGRN</sequence>
<feature type="transmembrane region" description="Helical" evidence="8">
    <location>
        <begin position="438"/>
        <end position="459"/>
    </location>
</feature>
<dbReference type="GO" id="GO:0022857">
    <property type="term" value="F:transmembrane transporter activity"/>
    <property type="evidence" value="ECO:0007669"/>
    <property type="project" value="InterPro"/>
</dbReference>
<dbReference type="CDD" id="cd06550">
    <property type="entry name" value="TM_ABC_iron-siderophores_like"/>
    <property type="match status" value="1"/>
</dbReference>
<name>A0A1H9K2X8_9HYPH</name>
<feature type="transmembrane region" description="Helical" evidence="8">
    <location>
        <begin position="181"/>
        <end position="207"/>
    </location>
</feature>
<feature type="transmembrane region" description="Helical" evidence="8">
    <location>
        <begin position="269"/>
        <end position="285"/>
    </location>
</feature>
<feature type="transmembrane region" description="Helical" evidence="8">
    <location>
        <begin position="113"/>
        <end position="131"/>
    </location>
</feature>
<keyword evidence="10" id="KW-1185">Reference proteome</keyword>
<reference evidence="9 10" key="1">
    <citation type="submission" date="2016-10" db="EMBL/GenBank/DDBJ databases">
        <authorList>
            <person name="de Groot N.N."/>
        </authorList>
    </citation>
    <scope>NUCLEOTIDE SEQUENCE [LARGE SCALE GENOMIC DNA]</scope>
    <source>
        <strain evidence="9 10">A52C2</strain>
    </source>
</reference>
<dbReference type="OrthoDB" id="9811721at2"/>
<dbReference type="RefSeq" id="WP_092497126.1">
    <property type="nucleotide sequence ID" value="NZ_FOFG01000009.1"/>
</dbReference>